<name>A0A4Q5N5E9_9MICO</name>
<gene>
    <name evidence="3" type="ORF">EUA98_05635</name>
</gene>
<keyword evidence="2" id="KW-1133">Transmembrane helix</keyword>
<proteinExistence type="predicted"/>
<reference evidence="3 4" key="1">
    <citation type="submission" date="2019-01" db="EMBL/GenBank/DDBJ databases">
        <title>Novel species of Cellulomonas.</title>
        <authorList>
            <person name="Liu Q."/>
            <person name="Xin Y.-H."/>
        </authorList>
    </citation>
    <scope>NUCLEOTIDE SEQUENCE [LARGE SCALE GENOMIC DNA]</scope>
    <source>
        <strain evidence="3 4">HLT2-17</strain>
    </source>
</reference>
<organism evidence="3 4">
    <name type="scientific">Pengzhenrongella frigida</name>
    <dbReference type="NCBI Taxonomy" id="1259133"/>
    <lineage>
        <taxon>Bacteria</taxon>
        <taxon>Bacillati</taxon>
        <taxon>Actinomycetota</taxon>
        <taxon>Actinomycetes</taxon>
        <taxon>Micrococcales</taxon>
        <taxon>Pengzhenrongella</taxon>
    </lineage>
</organism>
<feature type="region of interest" description="Disordered" evidence="1">
    <location>
        <begin position="97"/>
        <end position="118"/>
    </location>
</feature>
<dbReference type="Proteomes" id="UP000293764">
    <property type="component" value="Unassembled WGS sequence"/>
</dbReference>
<comment type="caution">
    <text evidence="3">The sequence shown here is derived from an EMBL/GenBank/DDBJ whole genome shotgun (WGS) entry which is preliminary data.</text>
</comment>
<evidence type="ECO:0000256" key="1">
    <source>
        <dbReference type="SAM" id="MobiDB-lite"/>
    </source>
</evidence>
<keyword evidence="4" id="KW-1185">Reference proteome</keyword>
<keyword evidence="2" id="KW-0472">Membrane</keyword>
<dbReference type="RefSeq" id="WP_130101692.1">
    <property type="nucleotide sequence ID" value="NZ_SDWW01000009.1"/>
</dbReference>
<feature type="transmembrane region" description="Helical" evidence="2">
    <location>
        <begin position="48"/>
        <end position="67"/>
    </location>
</feature>
<accession>A0A4Q5N5E9</accession>
<dbReference type="EMBL" id="SDWW01000009">
    <property type="protein sequence ID" value="RYV52047.1"/>
    <property type="molecule type" value="Genomic_DNA"/>
</dbReference>
<feature type="transmembrane region" description="Helical" evidence="2">
    <location>
        <begin position="16"/>
        <end position="36"/>
    </location>
</feature>
<sequence>MALPWRVLVSHLEEPIVFVLITAVGVALGYAYAGFVDRRFGPKDWRRWMALTPFWVLAVGVALALHTVNMTDLAPQALQAFALGSVAEALIDSLGARRRRRVDERDARDIGPEPRRFP</sequence>
<dbReference type="AlphaFoldDB" id="A0A4Q5N5E9"/>
<evidence type="ECO:0000313" key="4">
    <source>
        <dbReference type="Proteomes" id="UP000293764"/>
    </source>
</evidence>
<feature type="compositionally biased region" description="Basic and acidic residues" evidence="1">
    <location>
        <begin position="101"/>
        <end position="118"/>
    </location>
</feature>
<protein>
    <submittedName>
        <fullName evidence="3">Uncharacterized protein</fullName>
    </submittedName>
</protein>
<evidence type="ECO:0000313" key="3">
    <source>
        <dbReference type="EMBL" id="RYV52047.1"/>
    </source>
</evidence>
<keyword evidence="2" id="KW-0812">Transmembrane</keyword>
<evidence type="ECO:0000256" key="2">
    <source>
        <dbReference type="SAM" id="Phobius"/>
    </source>
</evidence>